<keyword evidence="11" id="KW-1185">Reference proteome</keyword>
<dbReference type="GO" id="GO:0098553">
    <property type="term" value="C:lumenal side of endoplasmic reticulum membrane"/>
    <property type="evidence" value="ECO:0007669"/>
    <property type="project" value="TreeGrafter"/>
</dbReference>
<evidence type="ECO:0000256" key="1">
    <source>
        <dbReference type="ARBA" id="ARBA00004477"/>
    </source>
</evidence>
<dbReference type="GeneID" id="25036903"/>
<feature type="transmembrane region" description="Helical" evidence="9">
    <location>
        <begin position="183"/>
        <end position="201"/>
    </location>
</feature>
<protein>
    <submittedName>
        <fullName evidence="10">Peptidase family A22</fullName>
    </submittedName>
</protein>
<organism evidence="10 11">
    <name type="scientific">Schizosaccharomyces cryophilus (strain OY26 / ATCC MYA-4695 / CBS 11777 / NBRC 106824 / NRRL Y48691)</name>
    <name type="common">Fission yeast</name>
    <dbReference type="NCBI Taxonomy" id="653667"/>
    <lineage>
        <taxon>Eukaryota</taxon>
        <taxon>Fungi</taxon>
        <taxon>Dikarya</taxon>
        <taxon>Ascomycota</taxon>
        <taxon>Taphrinomycotina</taxon>
        <taxon>Schizosaccharomycetes</taxon>
        <taxon>Schizosaccharomycetales</taxon>
        <taxon>Schizosaccharomycetaceae</taxon>
        <taxon>Schizosaccharomyces</taxon>
    </lineage>
</organism>
<gene>
    <name evidence="10" type="ORF">SPOG_02580</name>
</gene>
<feature type="region of interest" description="Disordered" evidence="8">
    <location>
        <begin position="280"/>
        <end position="308"/>
    </location>
</feature>
<dbReference type="SMART" id="SM00730">
    <property type="entry name" value="PSN"/>
    <property type="match status" value="1"/>
</dbReference>
<keyword evidence="7 9" id="KW-0472">Membrane</keyword>
<evidence type="ECO:0000256" key="6">
    <source>
        <dbReference type="ARBA" id="ARBA00022989"/>
    </source>
</evidence>
<dbReference type="InterPro" id="IPR007369">
    <property type="entry name" value="Peptidase_A22B_SPP"/>
</dbReference>
<dbReference type="OMA" id="FLYDIWW"/>
<evidence type="ECO:0000256" key="7">
    <source>
        <dbReference type="ARBA" id="ARBA00023136"/>
    </source>
</evidence>
<sequence>MEGIILASAAIATVYIGSEWSTRETNPEEKHTINKKLAALFPVFGGLTLVGMYLILRYYGKEYIQMILQGYGSFAAAMCFLRTLNPKSALGKSLCLLLTAVITVHYVKTKHWFTSNLLAWTLAANSISMMRIDSFATGAVLLACLFVYDIYFVFGTDVMVTVATGIDIPAKYVIPNFSKPGRFSMLGLGDIVMPGLMVSLMRRFDVSNAQTSKNTNTSTPYFKWTLLAYILGLAITNFALYYFRVAQPALLYLSPVSILAPLFTAWRRKELPSLFAFRSEEQSASDDKKNDSTQEIRNKTRKSLPYMT</sequence>
<dbReference type="InterPro" id="IPR006639">
    <property type="entry name" value="Preselin/SPP"/>
</dbReference>
<keyword evidence="5" id="KW-0256">Endoplasmic reticulum</keyword>
<dbReference type="STRING" id="653667.S9VYW9"/>
<dbReference type="EMBL" id="KE546991">
    <property type="protein sequence ID" value="EPY51409.1"/>
    <property type="molecule type" value="Genomic_DNA"/>
</dbReference>
<dbReference type="GO" id="GO:0098554">
    <property type="term" value="C:cytoplasmic side of endoplasmic reticulum membrane"/>
    <property type="evidence" value="ECO:0007669"/>
    <property type="project" value="TreeGrafter"/>
</dbReference>
<dbReference type="GO" id="GO:0033619">
    <property type="term" value="P:membrane protein proteolysis"/>
    <property type="evidence" value="ECO:0007669"/>
    <property type="project" value="TreeGrafter"/>
</dbReference>
<dbReference type="RefSeq" id="XP_013023976.1">
    <property type="nucleotide sequence ID" value="XM_013168522.1"/>
</dbReference>
<feature type="transmembrane region" description="Helical" evidence="9">
    <location>
        <begin position="135"/>
        <end position="154"/>
    </location>
</feature>
<evidence type="ECO:0000313" key="11">
    <source>
        <dbReference type="Proteomes" id="UP000015464"/>
    </source>
</evidence>
<dbReference type="PANTHER" id="PTHR12174:SF23">
    <property type="entry name" value="MINOR HISTOCOMPATIBILITY ANTIGEN H13"/>
    <property type="match status" value="1"/>
</dbReference>
<comment type="similarity">
    <text evidence="2">Belongs to the peptidase A22B family.</text>
</comment>
<evidence type="ECO:0000256" key="4">
    <source>
        <dbReference type="ARBA" id="ARBA00022801"/>
    </source>
</evidence>
<evidence type="ECO:0000256" key="9">
    <source>
        <dbReference type="SAM" id="Phobius"/>
    </source>
</evidence>
<keyword evidence="6 9" id="KW-1133">Transmembrane helix</keyword>
<dbReference type="Pfam" id="PF04258">
    <property type="entry name" value="Peptidase_A22B"/>
    <property type="match status" value="1"/>
</dbReference>
<accession>S9VYW9</accession>
<proteinExistence type="inferred from homology"/>
<dbReference type="HOGENOM" id="CLU_023799_0_0_1"/>
<keyword evidence="3 9" id="KW-0812">Transmembrane</keyword>
<evidence type="ECO:0000313" key="10">
    <source>
        <dbReference type="EMBL" id="EPY51409.1"/>
    </source>
</evidence>
<evidence type="ECO:0000256" key="2">
    <source>
        <dbReference type="ARBA" id="ARBA00006859"/>
    </source>
</evidence>
<feature type="compositionally biased region" description="Basic and acidic residues" evidence="8">
    <location>
        <begin position="280"/>
        <end position="298"/>
    </location>
</feature>
<keyword evidence="4" id="KW-0378">Hydrolase</keyword>
<comment type="subcellular location">
    <subcellularLocation>
        <location evidence="1">Endoplasmic reticulum membrane</location>
        <topology evidence="1">Multi-pass membrane protein</topology>
    </subcellularLocation>
</comment>
<dbReference type="GO" id="GO:0006465">
    <property type="term" value="P:signal peptide processing"/>
    <property type="evidence" value="ECO:0007669"/>
    <property type="project" value="TreeGrafter"/>
</dbReference>
<feature type="transmembrane region" description="Helical" evidence="9">
    <location>
        <begin position="37"/>
        <end position="56"/>
    </location>
</feature>
<reference evidence="10 11" key="1">
    <citation type="journal article" date="2011" name="Science">
        <title>Comparative functional genomics of the fission yeasts.</title>
        <authorList>
            <person name="Rhind N."/>
            <person name="Chen Z."/>
            <person name="Yassour M."/>
            <person name="Thompson D.A."/>
            <person name="Haas B.J."/>
            <person name="Habib N."/>
            <person name="Wapinski I."/>
            <person name="Roy S."/>
            <person name="Lin M.F."/>
            <person name="Heiman D.I."/>
            <person name="Young S.K."/>
            <person name="Furuya K."/>
            <person name="Guo Y."/>
            <person name="Pidoux A."/>
            <person name="Chen H.M."/>
            <person name="Robbertse B."/>
            <person name="Goldberg J.M."/>
            <person name="Aoki K."/>
            <person name="Bayne E.H."/>
            <person name="Berlin A.M."/>
            <person name="Desjardins C.A."/>
            <person name="Dobbs E."/>
            <person name="Dukaj L."/>
            <person name="Fan L."/>
            <person name="FitzGerald M.G."/>
            <person name="French C."/>
            <person name="Gujja S."/>
            <person name="Hansen K."/>
            <person name="Keifenheim D."/>
            <person name="Levin J.Z."/>
            <person name="Mosher R.A."/>
            <person name="Mueller C.A."/>
            <person name="Pfiffner J."/>
            <person name="Priest M."/>
            <person name="Russ C."/>
            <person name="Smialowska A."/>
            <person name="Swoboda P."/>
            <person name="Sykes S.M."/>
            <person name="Vaughn M."/>
            <person name="Vengrova S."/>
            <person name="Yoder R."/>
            <person name="Zeng Q."/>
            <person name="Allshire R."/>
            <person name="Baulcombe D."/>
            <person name="Birren B.W."/>
            <person name="Brown W."/>
            <person name="Ekwall K."/>
            <person name="Kellis M."/>
            <person name="Leatherwood J."/>
            <person name="Levin H."/>
            <person name="Margalit H."/>
            <person name="Martienssen R."/>
            <person name="Nieduszynski C.A."/>
            <person name="Spatafora J.W."/>
            <person name="Friedman N."/>
            <person name="Dalgaard J.Z."/>
            <person name="Baumann P."/>
            <person name="Niki H."/>
            <person name="Regev A."/>
            <person name="Nusbaum C."/>
        </authorList>
    </citation>
    <scope>NUCLEOTIDE SEQUENCE [LARGE SCALE GENOMIC DNA]</scope>
    <source>
        <strain evidence="11">OY26 / ATCC MYA-4695 / CBS 11777 / NBRC 106824 / NRRL Y48691</strain>
    </source>
</reference>
<dbReference type="AlphaFoldDB" id="S9VYW9"/>
<dbReference type="Proteomes" id="UP000015464">
    <property type="component" value="Unassembled WGS sequence"/>
</dbReference>
<dbReference type="PANTHER" id="PTHR12174">
    <property type="entry name" value="SIGNAL PEPTIDE PEPTIDASE"/>
    <property type="match status" value="1"/>
</dbReference>
<evidence type="ECO:0000256" key="3">
    <source>
        <dbReference type="ARBA" id="ARBA00022692"/>
    </source>
</evidence>
<evidence type="ECO:0000256" key="8">
    <source>
        <dbReference type="SAM" id="MobiDB-lite"/>
    </source>
</evidence>
<evidence type="ECO:0000256" key="5">
    <source>
        <dbReference type="ARBA" id="ARBA00022824"/>
    </source>
</evidence>
<dbReference type="GO" id="GO:0042500">
    <property type="term" value="F:aspartic endopeptidase activity, intramembrane cleaving"/>
    <property type="evidence" value="ECO:0007669"/>
    <property type="project" value="InterPro"/>
</dbReference>
<dbReference type="eggNOG" id="KOG2443">
    <property type="taxonomic scope" value="Eukaryota"/>
</dbReference>
<name>S9VYW9_SCHCR</name>
<feature type="transmembrane region" description="Helical" evidence="9">
    <location>
        <begin position="221"/>
        <end position="243"/>
    </location>
</feature>
<dbReference type="OrthoDB" id="29661at2759"/>